<feature type="transmembrane region" description="Helical" evidence="6">
    <location>
        <begin position="139"/>
        <end position="161"/>
    </location>
</feature>
<dbReference type="EMBL" id="JABEQB010000044">
    <property type="protein sequence ID" value="NNG67866.1"/>
    <property type="molecule type" value="Genomic_DNA"/>
</dbReference>
<keyword evidence="2" id="KW-0813">Transport</keyword>
<dbReference type="GO" id="GO:0035435">
    <property type="term" value="P:phosphate ion transmembrane transport"/>
    <property type="evidence" value="ECO:0007669"/>
    <property type="project" value="TreeGrafter"/>
</dbReference>
<dbReference type="GO" id="GO:0005315">
    <property type="term" value="F:phosphate transmembrane transporter activity"/>
    <property type="evidence" value="ECO:0007669"/>
    <property type="project" value="InterPro"/>
</dbReference>
<dbReference type="PANTHER" id="PTHR11101">
    <property type="entry name" value="PHOSPHATE TRANSPORTER"/>
    <property type="match status" value="1"/>
</dbReference>
<dbReference type="Pfam" id="PF01384">
    <property type="entry name" value="PHO4"/>
    <property type="match status" value="2"/>
</dbReference>
<dbReference type="GO" id="GO:0016020">
    <property type="term" value="C:membrane"/>
    <property type="evidence" value="ECO:0007669"/>
    <property type="project" value="UniProtKB-SubCell"/>
</dbReference>
<name>A0A7Y2PLZ9_9THEO</name>
<evidence type="ECO:0000256" key="1">
    <source>
        <dbReference type="ARBA" id="ARBA00004141"/>
    </source>
</evidence>
<feature type="transmembrane region" description="Helical" evidence="6">
    <location>
        <begin position="41"/>
        <end position="60"/>
    </location>
</feature>
<protein>
    <submittedName>
        <fullName evidence="7">Inorganic phosphate transporter</fullName>
    </submittedName>
</protein>
<dbReference type="RefSeq" id="WP_170271593.1">
    <property type="nucleotide sequence ID" value="NZ_JABEQB010000044.1"/>
</dbReference>
<comment type="subcellular location">
    <subcellularLocation>
        <location evidence="1">Membrane</location>
        <topology evidence="1">Multi-pass membrane protein</topology>
    </subcellularLocation>
</comment>
<proteinExistence type="predicted"/>
<evidence type="ECO:0000256" key="5">
    <source>
        <dbReference type="ARBA" id="ARBA00023136"/>
    </source>
</evidence>
<evidence type="ECO:0000256" key="4">
    <source>
        <dbReference type="ARBA" id="ARBA00022989"/>
    </source>
</evidence>
<dbReference type="PANTHER" id="PTHR11101:SF80">
    <property type="entry name" value="PHOSPHATE TRANSPORTER"/>
    <property type="match status" value="1"/>
</dbReference>
<dbReference type="InterPro" id="IPR001204">
    <property type="entry name" value="Phos_transporter"/>
</dbReference>
<dbReference type="AlphaFoldDB" id="A0A7Y2PLZ9"/>
<reference evidence="7 8" key="1">
    <citation type="submission" date="2020-04" db="EMBL/GenBank/DDBJ databases">
        <title>Draft genome sequence of Caldanaerobacter sunterraneus. strain 1523vc isolated from Griffin hot spring, Kamchatka, Russia.</title>
        <authorList>
            <person name="Toshchakov S.V."/>
            <person name="Podosokorskaya O.A."/>
            <person name="Kublanov I.V."/>
            <person name="Korzhenkov A."/>
            <person name="Patrushev M.V."/>
        </authorList>
    </citation>
    <scope>NUCLEOTIDE SEQUENCE [LARGE SCALE GENOMIC DNA]</scope>
    <source>
        <strain evidence="7 8">1523vc</strain>
    </source>
</reference>
<gene>
    <name evidence="7" type="ORF">HKI81_11810</name>
</gene>
<evidence type="ECO:0000256" key="2">
    <source>
        <dbReference type="ARBA" id="ARBA00022448"/>
    </source>
</evidence>
<accession>A0A7Y2PLZ9</accession>
<organism evidence="7 8">
    <name type="scientific">Caldanaerobacter subterraneus</name>
    <dbReference type="NCBI Taxonomy" id="911092"/>
    <lineage>
        <taxon>Bacteria</taxon>
        <taxon>Bacillati</taxon>
        <taxon>Bacillota</taxon>
        <taxon>Clostridia</taxon>
        <taxon>Thermoanaerobacterales</taxon>
        <taxon>Thermoanaerobacteraceae</taxon>
        <taxon>Caldanaerobacter</taxon>
    </lineage>
</organism>
<comment type="caution">
    <text evidence="7">The sequence shown here is derived from an EMBL/GenBank/DDBJ whole genome shotgun (WGS) entry which is preliminary data.</text>
</comment>
<keyword evidence="4 6" id="KW-1133">Transmembrane helix</keyword>
<feature type="transmembrane region" description="Helical" evidence="6">
    <location>
        <begin position="81"/>
        <end position="103"/>
    </location>
</feature>
<feature type="transmembrane region" description="Helical" evidence="6">
    <location>
        <begin position="220"/>
        <end position="241"/>
    </location>
</feature>
<feature type="transmembrane region" description="Helical" evidence="6">
    <location>
        <begin position="109"/>
        <end position="127"/>
    </location>
</feature>
<sequence>MTLYTVTIAVIFIYIFITGFHDEGNLIATIICSRSIEAKKALIIASVAQFLGPLVVVTTVSTTIAKDVIKYNYIVQSGDKIVLLILCGILGATLWNFITWYYAIPSSSSHAMIGGMLGPFVVEYGFLSVNLYGIMMKVIIPLFFSPVIGFGAGYVISLFFWKLLKNAQPSVNELLKKIQYGTMFLLNVGQSANDAQKGMGLIVILMMTRGSTHNFEVPFFVKYLAAFMISFGLLFGGFRMIQSVGGRMYRVRPFHSFNAQLSSLLVVTAATLFGAPISGTQLVNSSILGVGARERPSAVRWQFAKAIFAAWFTTIPISFVFSSIIYMIARLL</sequence>
<keyword evidence="3 6" id="KW-0812">Transmembrane</keyword>
<evidence type="ECO:0000256" key="3">
    <source>
        <dbReference type="ARBA" id="ARBA00022692"/>
    </source>
</evidence>
<keyword evidence="5 6" id="KW-0472">Membrane</keyword>
<feature type="transmembrane region" description="Helical" evidence="6">
    <location>
        <begin position="261"/>
        <end position="283"/>
    </location>
</feature>
<evidence type="ECO:0000256" key="6">
    <source>
        <dbReference type="SAM" id="Phobius"/>
    </source>
</evidence>
<evidence type="ECO:0000313" key="8">
    <source>
        <dbReference type="Proteomes" id="UP000529861"/>
    </source>
</evidence>
<feature type="transmembrane region" description="Helical" evidence="6">
    <location>
        <begin position="5"/>
        <end position="21"/>
    </location>
</feature>
<feature type="transmembrane region" description="Helical" evidence="6">
    <location>
        <begin position="303"/>
        <end position="329"/>
    </location>
</feature>
<evidence type="ECO:0000313" key="7">
    <source>
        <dbReference type="EMBL" id="NNG67866.1"/>
    </source>
</evidence>
<dbReference type="Proteomes" id="UP000529861">
    <property type="component" value="Unassembled WGS sequence"/>
</dbReference>